<dbReference type="AlphaFoldDB" id="A0A1I7V059"/>
<keyword evidence="3" id="KW-0862">Zinc</keyword>
<feature type="compositionally biased region" description="Basic and acidic residues" evidence="6">
    <location>
        <begin position="354"/>
        <end position="363"/>
    </location>
</feature>
<dbReference type="InterPro" id="IPR043145">
    <property type="entry name" value="Znf_ZZ_sf"/>
</dbReference>
<dbReference type="CDD" id="cd02340">
    <property type="entry name" value="ZZ_NBR1_like"/>
    <property type="match status" value="1"/>
</dbReference>
<feature type="compositionally biased region" description="Polar residues" evidence="6">
    <location>
        <begin position="365"/>
        <end position="374"/>
    </location>
</feature>
<protein>
    <submittedName>
        <fullName evidence="9">ZZ-type domain-containing protein</fullName>
    </submittedName>
</protein>
<feature type="domain" description="ZZ-type" evidence="7">
    <location>
        <begin position="188"/>
        <end position="238"/>
    </location>
</feature>
<dbReference type="PROSITE" id="PS50135">
    <property type="entry name" value="ZF_ZZ_2"/>
    <property type="match status" value="1"/>
</dbReference>
<dbReference type="GO" id="GO:0008270">
    <property type="term" value="F:zinc ion binding"/>
    <property type="evidence" value="ECO:0007669"/>
    <property type="project" value="UniProtKB-KW"/>
</dbReference>
<dbReference type="Gene3D" id="3.30.60.90">
    <property type="match status" value="1"/>
</dbReference>
<accession>A0A1I7V059</accession>
<proteinExistence type="predicted"/>
<evidence type="ECO:0000256" key="1">
    <source>
        <dbReference type="ARBA" id="ARBA00022723"/>
    </source>
</evidence>
<dbReference type="GO" id="GO:0044753">
    <property type="term" value="C:amphisome"/>
    <property type="evidence" value="ECO:0007669"/>
    <property type="project" value="TreeGrafter"/>
</dbReference>
<organism evidence="8 9">
    <name type="scientific">Caenorhabditis tropicalis</name>
    <dbReference type="NCBI Taxonomy" id="1561998"/>
    <lineage>
        <taxon>Eukaryota</taxon>
        <taxon>Metazoa</taxon>
        <taxon>Ecdysozoa</taxon>
        <taxon>Nematoda</taxon>
        <taxon>Chromadorea</taxon>
        <taxon>Rhabditida</taxon>
        <taxon>Rhabditina</taxon>
        <taxon>Rhabditomorpha</taxon>
        <taxon>Rhabditoidea</taxon>
        <taxon>Rhabditidae</taxon>
        <taxon>Peloderinae</taxon>
        <taxon>Caenorhabditis</taxon>
    </lineage>
</organism>
<feature type="coiled-coil region" evidence="5">
    <location>
        <begin position="146"/>
        <end position="183"/>
    </location>
</feature>
<dbReference type="SMART" id="SM00291">
    <property type="entry name" value="ZnF_ZZ"/>
    <property type="match status" value="1"/>
</dbReference>
<dbReference type="GO" id="GO:0035973">
    <property type="term" value="P:aggrephagy"/>
    <property type="evidence" value="ECO:0007669"/>
    <property type="project" value="TreeGrafter"/>
</dbReference>
<evidence type="ECO:0000256" key="5">
    <source>
        <dbReference type="SAM" id="Coils"/>
    </source>
</evidence>
<sequence length="470" mass="54357">MPVACIEHNQVTRVAVVYTYWLYDRTFKSKSIVDLLCRCRVLDQLKTNFLESCKMFKHSPNDVVFSCATPDGPSIAIDGYDIYNSIIPELSRDYGRYPQLLLQVQFSSAPATKLEGLEKAVNEVKKTIKSDKHWRVLKDTEIAEEHLTLREMFEKQQKEIKTLQTEMAEMKNQNRKNEKERRSAFLERHEAICDKCADLIVGHRFKCAICFNFDLCQRCESQGIHQHHVMLRIVSPEHTQVPIHLLPKKEDRIEKYEAPTDYFIHYQNDKYWEEPFPKMSDPHVSEQQNSIKKSIKIDEIRNKPTSIVSLKDEIQQENKSDLEKNEPSKGITDAGFREEIRKIYNSFLIKQAKEDDKKMEKVKNQTKAGQNTPINIDDSDSDETKSVSSDSSDSSDSSQSSDSSALFNSSRGSISPALSFETLSDILRELEEHDGLSERFKRHSSEEFDKIEDKEEELHTAVLPSPETYD</sequence>
<evidence type="ECO:0000256" key="2">
    <source>
        <dbReference type="ARBA" id="ARBA00022771"/>
    </source>
</evidence>
<feature type="region of interest" description="Disordered" evidence="6">
    <location>
        <begin position="432"/>
        <end position="470"/>
    </location>
</feature>
<dbReference type="GO" id="GO:0070530">
    <property type="term" value="F:K63-linked polyubiquitin modification-dependent protein binding"/>
    <property type="evidence" value="ECO:0007669"/>
    <property type="project" value="TreeGrafter"/>
</dbReference>
<dbReference type="GO" id="GO:0005080">
    <property type="term" value="F:protein kinase C binding"/>
    <property type="evidence" value="ECO:0007669"/>
    <property type="project" value="TreeGrafter"/>
</dbReference>
<evidence type="ECO:0000256" key="3">
    <source>
        <dbReference type="ARBA" id="ARBA00022833"/>
    </source>
</evidence>
<dbReference type="GO" id="GO:0000423">
    <property type="term" value="P:mitophagy"/>
    <property type="evidence" value="ECO:0007669"/>
    <property type="project" value="TreeGrafter"/>
</dbReference>
<dbReference type="PROSITE" id="PS01357">
    <property type="entry name" value="ZF_ZZ_1"/>
    <property type="match status" value="1"/>
</dbReference>
<evidence type="ECO:0000256" key="6">
    <source>
        <dbReference type="SAM" id="MobiDB-lite"/>
    </source>
</evidence>
<dbReference type="WBParaSite" id="Csp11.Scaffold630.g21081.t1">
    <property type="protein sequence ID" value="Csp11.Scaffold630.g21081.t1"/>
    <property type="gene ID" value="Csp11.Scaffold630.g21081"/>
</dbReference>
<dbReference type="InterPro" id="IPR000433">
    <property type="entry name" value="Znf_ZZ"/>
</dbReference>
<dbReference type="STRING" id="1561998.A0A1I7V059"/>
<dbReference type="SUPFAM" id="SSF57850">
    <property type="entry name" value="RING/U-box"/>
    <property type="match status" value="1"/>
</dbReference>
<feature type="compositionally biased region" description="Basic and acidic residues" evidence="6">
    <location>
        <begin position="310"/>
        <end position="327"/>
    </location>
</feature>
<evidence type="ECO:0000313" key="9">
    <source>
        <dbReference type="WBParaSite" id="Csp11.Scaffold630.g21081.t1"/>
    </source>
</evidence>
<reference evidence="9" key="1">
    <citation type="submission" date="2016-11" db="UniProtKB">
        <authorList>
            <consortium name="WormBaseParasite"/>
        </authorList>
    </citation>
    <scope>IDENTIFICATION</scope>
</reference>
<evidence type="ECO:0000256" key="4">
    <source>
        <dbReference type="PROSITE-ProRule" id="PRU00228"/>
    </source>
</evidence>
<keyword evidence="2 4" id="KW-0863">Zinc-finger</keyword>
<dbReference type="InterPro" id="IPR052260">
    <property type="entry name" value="Autophagy_Rcpt_SigReg"/>
</dbReference>
<dbReference type="eggNOG" id="KOG4582">
    <property type="taxonomic scope" value="Eukaryota"/>
</dbReference>
<dbReference type="GO" id="GO:0016235">
    <property type="term" value="C:aggresome"/>
    <property type="evidence" value="ECO:0007669"/>
    <property type="project" value="TreeGrafter"/>
</dbReference>
<keyword evidence="5" id="KW-0175">Coiled coil</keyword>
<keyword evidence="8" id="KW-1185">Reference proteome</keyword>
<dbReference type="Pfam" id="PF00569">
    <property type="entry name" value="ZZ"/>
    <property type="match status" value="1"/>
</dbReference>
<dbReference type="PANTHER" id="PTHR15090:SF9">
    <property type="entry name" value="ZZ-TYPE DOMAIN-CONTAINING PROTEIN"/>
    <property type="match status" value="1"/>
</dbReference>
<feature type="compositionally biased region" description="Low complexity" evidence="6">
    <location>
        <begin position="386"/>
        <end position="410"/>
    </location>
</feature>
<feature type="compositionally biased region" description="Basic and acidic residues" evidence="6">
    <location>
        <begin position="432"/>
        <end position="459"/>
    </location>
</feature>
<evidence type="ECO:0000313" key="8">
    <source>
        <dbReference type="Proteomes" id="UP000095282"/>
    </source>
</evidence>
<keyword evidence="1" id="KW-0479">Metal-binding</keyword>
<feature type="region of interest" description="Disordered" evidence="6">
    <location>
        <begin position="354"/>
        <end position="412"/>
    </location>
</feature>
<dbReference type="Proteomes" id="UP000095282">
    <property type="component" value="Unplaced"/>
</dbReference>
<dbReference type="PANTHER" id="PTHR15090">
    <property type="entry name" value="SEQUESTOSOME 1-RELATED"/>
    <property type="match status" value="1"/>
</dbReference>
<dbReference type="GO" id="GO:0007032">
    <property type="term" value="P:endosome organization"/>
    <property type="evidence" value="ECO:0007669"/>
    <property type="project" value="TreeGrafter"/>
</dbReference>
<evidence type="ECO:0000259" key="7">
    <source>
        <dbReference type="PROSITE" id="PS50135"/>
    </source>
</evidence>
<name>A0A1I7V059_9PELO</name>
<feature type="region of interest" description="Disordered" evidence="6">
    <location>
        <begin position="277"/>
        <end position="333"/>
    </location>
</feature>